<dbReference type="CDD" id="cd12148">
    <property type="entry name" value="fungal_TF_MHR"/>
    <property type="match status" value="1"/>
</dbReference>
<dbReference type="InterPro" id="IPR043926">
    <property type="entry name" value="ABCG_dom"/>
</dbReference>
<dbReference type="GeneID" id="89936694"/>
<feature type="compositionally biased region" description="Low complexity" evidence="10">
    <location>
        <begin position="12"/>
        <end position="35"/>
    </location>
</feature>
<dbReference type="InterPro" id="IPR003593">
    <property type="entry name" value="AAA+_ATPase"/>
</dbReference>
<gene>
    <name evidence="14" type="ORF">N656DRAFT_726267</name>
</gene>
<dbReference type="InterPro" id="IPR013525">
    <property type="entry name" value="ABC2_TM"/>
</dbReference>
<dbReference type="PROSITE" id="PS00463">
    <property type="entry name" value="ZN2_CY6_FUNGAL_1"/>
    <property type="match status" value="1"/>
</dbReference>
<feature type="region of interest" description="Disordered" evidence="10">
    <location>
        <begin position="1"/>
        <end position="45"/>
    </location>
</feature>
<dbReference type="SUPFAM" id="SSF57701">
    <property type="entry name" value="Zn2/Cys6 DNA-binding domain"/>
    <property type="match status" value="1"/>
</dbReference>
<keyword evidence="2" id="KW-0813">Transport</keyword>
<dbReference type="GO" id="GO:0016020">
    <property type="term" value="C:membrane"/>
    <property type="evidence" value="ECO:0007669"/>
    <property type="project" value="UniProtKB-SubCell"/>
</dbReference>
<evidence type="ECO:0000256" key="2">
    <source>
        <dbReference type="ARBA" id="ARBA00022448"/>
    </source>
</evidence>
<evidence type="ECO:0000256" key="9">
    <source>
        <dbReference type="ARBA" id="ARBA00023242"/>
    </source>
</evidence>
<feature type="region of interest" description="Disordered" evidence="10">
    <location>
        <begin position="71"/>
        <end position="128"/>
    </location>
</feature>
<dbReference type="PROSITE" id="PS50893">
    <property type="entry name" value="ABC_TRANSPORTER_2"/>
    <property type="match status" value="1"/>
</dbReference>
<feature type="region of interest" description="Disordered" evidence="10">
    <location>
        <begin position="1371"/>
        <end position="1402"/>
    </location>
</feature>
<dbReference type="InterPro" id="IPR001138">
    <property type="entry name" value="Zn2Cys6_DnaBD"/>
</dbReference>
<keyword evidence="15" id="KW-1185">Reference proteome</keyword>
<keyword evidence="5" id="KW-0547">Nucleotide-binding</keyword>
<feature type="transmembrane region" description="Helical" evidence="11">
    <location>
        <begin position="1106"/>
        <end position="1128"/>
    </location>
</feature>
<evidence type="ECO:0000313" key="15">
    <source>
        <dbReference type="Proteomes" id="UP001302812"/>
    </source>
</evidence>
<dbReference type="GO" id="GO:0016887">
    <property type="term" value="F:ATP hydrolysis activity"/>
    <property type="evidence" value="ECO:0007669"/>
    <property type="project" value="InterPro"/>
</dbReference>
<feature type="compositionally biased region" description="Low complexity" evidence="10">
    <location>
        <begin position="1393"/>
        <end position="1402"/>
    </location>
</feature>
<keyword evidence="6" id="KW-0067">ATP-binding</keyword>
<dbReference type="PROSITE" id="PS00211">
    <property type="entry name" value="ABC_TRANSPORTER_1"/>
    <property type="match status" value="1"/>
</dbReference>
<comment type="caution">
    <text evidence="14">The sequence shown here is derived from an EMBL/GenBank/DDBJ whole genome shotgun (WGS) entry which is preliminary data.</text>
</comment>
<dbReference type="SMART" id="SM00066">
    <property type="entry name" value="GAL4"/>
    <property type="match status" value="1"/>
</dbReference>
<comment type="subcellular location">
    <subcellularLocation>
        <location evidence="1">Membrane</location>
        <topology evidence="1">Multi-pass membrane protein</topology>
    </subcellularLocation>
</comment>
<feature type="compositionally biased region" description="Acidic residues" evidence="10">
    <location>
        <begin position="1562"/>
        <end position="1573"/>
    </location>
</feature>
<dbReference type="InterPro" id="IPR027417">
    <property type="entry name" value="P-loop_NTPase"/>
</dbReference>
<evidence type="ECO:0000256" key="5">
    <source>
        <dbReference type="ARBA" id="ARBA00022741"/>
    </source>
</evidence>
<evidence type="ECO:0000256" key="10">
    <source>
        <dbReference type="SAM" id="MobiDB-lite"/>
    </source>
</evidence>
<dbReference type="PANTHER" id="PTHR47431">
    <property type="entry name" value="ZN(II)2CYS6 TRANSCRIPTION FACTOR (EUROFUNG)-RELATED"/>
    <property type="match status" value="1"/>
</dbReference>
<evidence type="ECO:0000256" key="1">
    <source>
        <dbReference type="ARBA" id="ARBA00004141"/>
    </source>
</evidence>
<dbReference type="GO" id="GO:0140359">
    <property type="term" value="F:ABC-type transporter activity"/>
    <property type="evidence" value="ECO:0007669"/>
    <property type="project" value="InterPro"/>
</dbReference>
<organism evidence="14 15">
    <name type="scientific">Canariomyces notabilis</name>
    <dbReference type="NCBI Taxonomy" id="2074819"/>
    <lineage>
        <taxon>Eukaryota</taxon>
        <taxon>Fungi</taxon>
        <taxon>Dikarya</taxon>
        <taxon>Ascomycota</taxon>
        <taxon>Pezizomycotina</taxon>
        <taxon>Sordariomycetes</taxon>
        <taxon>Sordariomycetidae</taxon>
        <taxon>Sordariales</taxon>
        <taxon>Chaetomiaceae</taxon>
        <taxon>Canariomyces</taxon>
    </lineage>
</organism>
<name>A0AAN6TIJ0_9PEZI</name>
<feature type="compositionally biased region" description="Low complexity" evidence="10">
    <location>
        <begin position="99"/>
        <end position="109"/>
    </location>
</feature>
<feature type="region of interest" description="Disordered" evidence="10">
    <location>
        <begin position="1283"/>
        <end position="1315"/>
    </location>
</feature>
<sequence>MEAYPPEAPLMSAAASNGSPSVSSDSPGTATSSSTPLFSATTDARLAQPAAPPSVSAACLACRSKHLKCDGNTPCSRCTSSNSECQYVPSRRGYRGPRKNPTGNPGGNPNKRHASESPPYSDSTESCPMMLGQTPVTITTPVVPGFNPAIVLPDQSPISYANPSPLNNVGLFRNPFVPAIDPNTMALTTAAHAVTHAQVQPPVPTLADRCFDAFYHFFHACHPFVLPKGEFLRMQREAAAPNLNVVLAAIRYIGSLFVDAGPARATYLDEAIRLCYLPGTPKDGYLIQALLLLILGLDGSCDQARARELLADCERLALEIDLNKREFASVHGHGNPVLEESWRRTWWDLYVVDGMISGVHRITKFLLYDIEADVGLPCEEQQYLSGRIPPDTMYMEDFDDREFSGEEREFSSFTYRIAAIRNMGKFMRMPNVMFPGDETVTRAQALLTNWRIHLPDSKRDDLNRNCQLDEMMFQAHFITHACTILLHQPLSQLDTSPAKAVNSCAPYRPVSGGDNFNAHTHHTITAASEISKMITQAVDVLQHTHFFTCVITLSSIVHLSKWALYFLDNNEDGEHLRQQIRLNIGALNKLSKVWKSANTAWGQVRGVASEIYQQKKAHQITPAFWVRFTQEQMINSINADEGIMSESNMIDIDVEQSAAAKDHFRNTTVHNISWEGITVTVKDRETKQPKNLVHNVNGMVEAGEILALMGPSGSGKTTLLNYLASRPTANDSTTSGNLLINGAPPSAGALRRLARFVEQEDALVGALTARETLHFASRLAGARGDHGARIDELLDAFGLRDQADTLVGTALTKKGLSGGQKRRLGVASQLITRPKVLFLDEPTSGLDSVASWEVLIVIASIHQPSTATFNLFDKLLLLSHGKMHYFGPVSAVAEHYAKLGCPVPLHVNPAEFLLELVNTDFASERETALQRLDEMHRAWDGSRRAKELAAAVAYTGQNASMAVEFDEVDQKPGLPRVVLTLLHRSFIKSYRDVVVYGVRLAMYTGLAIMMGTVWLRLDATQESIIPLTNAIFYGSAFMSFMACAYSPAYLEDYLQFIKEKRNGLYGATELIISNFLVGIPYLFIFALVFSSISYWLSNFQPTAQAFFTWVLWVYLDLLAAEGLVVFLTSIFPSFVISLALVAFANGLWMSVNGFMVPPTVLNVFYKYVFHYWDYQKYVFENMMVNEFSQRVYSCGTGFDGSCQCMWQTDLADQCLIRGQGVLDQYGYKPGYMGKDIGIMMGIIFGYRIAAWIHLSNQTPNLDSAAIHILNGLLSDGNSTLPTARTAAQQHYHQRQRQRQQQQKQQQPPKPAHVPPPSQLALLSTLIIHPSFTSRAPETGHVHAASYALGYLRGLLSTVGPVNANLREAFSFDRGGGGGKRSNAYNYTDPRGLSSGDSSDSDSVMGGQFARDQILWRRAPDFWAVLGWAFRCAAEYPARWRHWRVWLEYVVSAVEADFDERLERDKQFALSWGGGKRKTPYPMLQGGLLAGYLEDLRRERKNLTREVMRALFAFSDHDFAPDRAVFREVFDKETVAVKTTPKRKRADTVVDLDKDMYGDYLDDGDEFESEEGEDTPMPAVTRPRRKPGQRRPRAEASPTFRLTDEMAETVPFRLRLFRLLSATAYYMPETLMPVDELYETFTDHIRGLPLPMFRLFIESHTVVLPEYVRVSLLRIVVENMLAPHPDPASVDPEHDMAHGITVPVMKKCFLPFAANRVTAEDNAKLSLALESMLGFVYSLTDIEYSEGLRAAVEKGIKAREQKVKRKAAASLKGDSPEKVALDALARSSRNLRAMVEIIAS</sequence>
<dbReference type="PANTHER" id="PTHR47431:SF1">
    <property type="entry name" value="ZN(II)2CYS6 TRANSCRIPTION FACTOR (EUROFUNG)"/>
    <property type="match status" value="1"/>
</dbReference>
<feature type="non-terminal residue" evidence="14">
    <location>
        <position position="1799"/>
    </location>
</feature>
<keyword evidence="8 11" id="KW-0472">Membrane</keyword>
<protein>
    <recommendedName>
        <fullName evidence="16">ABC transporter</fullName>
    </recommendedName>
</protein>
<dbReference type="Pfam" id="PF01061">
    <property type="entry name" value="ABC2_membrane"/>
    <property type="match status" value="1"/>
</dbReference>
<keyword evidence="3 11" id="KW-0812">Transmembrane</keyword>
<feature type="transmembrane region" description="Helical" evidence="11">
    <location>
        <begin position="1070"/>
        <end position="1094"/>
    </location>
</feature>
<evidence type="ECO:0000256" key="3">
    <source>
        <dbReference type="ARBA" id="ARBA00022692"/>
    </source>
</evidence>
<proteinExistence type="predicted"/>
<feature type="transmembrane region" description="Helical" evidence="11">
    <location>
        <begin position="993"/>
        <end position="1015"/>
    </location>
</feature>
<evidence type="ECO:0008006" key="16">
    <source>
        <dbReference type="Google" id="ProtNLM"/>
    </source>
</evidence>
<dbReference type="Proteomes" id="UP001302812">
    <property type="component" value="Unassembled WGS sequence"/>
</dbReference>
<dbReference type="Pfam" id="PF00005">
    <property type="entry name" value="ABC_tran"/>
    <property type="match status" value="1"/>
</dbReference>
<reference evidence="14" key="1">
    <citation type="journal article" date="2023" name="Mol. Phylogenet. Evol.">
        <title>Genome-scale phylogeny and comparative genomics of the fungal order Sordariales.</title>
        <authorList>
            <person name="Hensen N."/>
            <person name="Bonometti L."/>
            <person name="Westerberg I."/>
            <person name="Brannstrom I.O."/>
            <person name="Guillou S."/>
            <person name="Cros-Aarteil S."/>
            <person name="Calhoun S."/>
            <person name="Haridas S."/>
            <person name="Kuo A."/>
            <person name="Mondo S."/>
            <person name="Pangilinan J."/>
            <person name="Riley R."/>
            <person name="LaButti K."/>
            <person name="Andreopoulos B."/>
            <person name="Lipzen A."/>
            <person name="Chen C."/>
            <person name="Yan M."/>
            <person name="Daum C."/>
            <person name="Ng V."/>
            <person name="Clum A."/>
            <person name="Steindorff A."/>
            <person name="Ohm R.A."/>
            <person name="Martin F."/>
            <person name="Silar P."/>
            <person name="Natvig D.O."/>
            <person name="Lalanne C."/>
            <person name="Gautier V."/>
            <person name="Ament-Velasquez S.L."/>
            <person name="Kruys A."/>
            <person name="Hutchinson M.I."/>
            <person name="Powell A.J."/>
            <person name="Barry K."/>
            <person name="Miller A.N."/>
            <person name="Grigoriev I.V."/>
            <person name="Debuchy R."/>
            <person name="Gladieux P."/>
            <person name="Hiltunen Thoren M."/>
            <person name="Johannesson H."/>
        </authorList>
    </citation>
    <scope>NUCLEOTIDE SEQUENCE</scope>
    <source>
        <strain evidence="14">CBS 508.74</strain>
    </source>
</reference>
<reference evidence="14" key="2">
    <citation type="submission" date="2023-05" db="EMBL/GenBank/DDBJ databases">
        <authorList>
            <consortium name="Lawrence Berkeley National Laboratory"/>
            <person name="Steindorff A."/>
            <person name="Hensen N."/>
            <person name="Bonometti L."/>
            <person name="Westerberg I."/>
            <person name="Brannstrom I.O."/>
            <person name="Guillou S."/>
            <person name="Cros-Aarteil S."/>
            <person name="Calhoun S."/>
            <person name="Haridas S."/>
            <person name="Kuo A."/>
            <person name="Mondo S."/>
            <person name="Pangilinan J."/>
            <person name="Riley R."/>
            <person name="Labutti K."/>
            <person name="Andreopoulos B."/>
            <person name="Lipzen A."/>
            <person name="Chen C."/>
            <person name="Yanf M."/>
            <person name="Daum C."/>
            <person name="Ng V."/>
            <person name="Clum A."/>
            <person name="Ohm R."/>
            <person name="Martin F."/>
            <person name="Silar P."/>
            <person name="Natvig D."/>
            <person name="Lalanne C."/>
            <person name="Gautier V."/>
            <person name="Ament-Velasquez S.L."/>
            <person name="Kruys A."/>
            <person name="Hutchinson M.I."/>
            <person name="Powell A.J."/>
            <person name="Barry K."/>
            <person name="Miller A.N."/>
            <person name="Grigoriev I.V."/>
            <person name="Debuchy R."/>
            <person name="Gladieux P."/>
            <person name="Thoren M.H."/>
            <person name="Johannesson H."/>
        </authorList>
    </citation>
    <scope>NUCLEOTIDE SEQUENCE</scope>
    <source>
        <strain evidence="14">CBS 508.74</strain>
    </source>
</reference>
<accession>A0AAN6TIJ0</accession>
<dbReference type="GO" id="GO:0006351">
    <property type="term" value="P:DNA-templated transcription"/>
    <property type="evidence" value="ECO:0007669"/>
    <property type="project" value="InterPro"/>
</dbReference>
<dbReference type="Pfam" id="PF04082">
    <property type="entry name" value="Fungal_trans"/>
    <property type="match status" value="1"/>
</dbReference>
<feature type="domain" description="ABC transporter" evidence="13">
    <location>
        <begin position="672"/>
        <end position="905"/>
    </location>
</feature>
<evidence type="ECO:0000259" key="12">
    <source>
        <dbReference type="PROSITE" id="PS50048"/>
    </source>
</evidence>
<dbReference type="InterPro" id="IPR007219">
    <property type="entry name" value="XnlR_reg_dom"/>
</dbReference>
<evidence type="ECO:0000313" key="14">
    <source>
        <dbReference type="EMBL" id="KAK4115122.1"/>
    </source>
</evidence>
<evidence type="ECO:0000256" key="6">
    <source>
        <dbReference type="ARBA" id="ARBA00022840"/>
    </source>
</evidence>
<dbReference type="Pfam" id="PF00172">
    <property type="entry name" value="Zn_clus"/>
    <property type="match status" value="1"/>
</dbReference>
<dbReference type="Pfam" id="PF19055">
    <property type="entry name" value="ABC2_membrane_7"/>
    <property type="match status" value="1"/>
</dbReference>
<feature type="domain" description="Zn(2)-C6 fungal-type" evidence="12">
    <location>
        <begin position="58"/>
        <end position="87"/>
    </location>
</feature>
<dbReference type="InterPro" id="IPR003439">
    <property type="entry name" value="ABC_transporter-like_ATP-bd"/>
</dbReference>
<dbReference type="EMBL" id="MU853335">
    <property type="protein sequence ID" value="KAK4115122.1"/>
    <property type="molecule type" value="Genomic_DNA"/>
</dbReference>
<dbReference type="SMART" id="SM00382">
    <property type="entry name" value="AAA"/>
    <property type="match status" value="1"/>
</dbReference>
<dbReference type="InterPro" id="IPR017871">
    <property type="entry name" value="ABC_transporter-like_CS"/>
</dbReference>
<dbReference type="GO" id="GO:0003677">
    <property type="term" value="F:DNA binding"/>
    <property type="evidence" value="ECO:0007669"/>
    <property type="project" value="InterPro"/>
</dbReference>
<evidence type="ECO:0000256" key="7">
    <source>
        <dbReference type="ARBA" id="ARBA00022989"/>
    </source>
</evidence>
<dbReference type="GO" id="GO:0005524">
    <property type="term" value="F:ATP binding"/>
    <property type="evidence" value="ECO:0007669"/>
    <property type="project" value="UniProtKB-KW"/>
</dbReference>
<dbReference type="RefSeq" id="XP_064672692.1">
    <property type="nucleotide sequence ID" value="XM_064812569.1"/>
</dbReference>
<evidence type="ECO:0000256" key="8">
    <source>
        <dbReference type="ARBA" id="ARBA00023136"/>
    </source>
</evidence>
<feature type="compositionally biased region" description="Basic residues" evidence="10">
    <location>
        <begin position="1581"/>
        <end position="1590"/>
    </location>
</feature>
<dbReference type="PROSITE" id="PS50048">
    <property type="entry name" value="ZN2_CY6_FUNGAL_2"/>
    <property type="match status" value="1"/>
</dbReference>
<dbReference type="InterPro" id="IPR036864">
    <property type="entry name" value="Zn2-C6_fun-type_DNA-bd_sf"/>
</dbReference>
<feature type="transmembrane region" description="Helical" evidence="11">
    <location>
        <begin position="1134"/>
        <end position="1156"/>
    </location>
</feature>
<evidence type="ECO:0000259" key="13">
    <source>
        <dbReference type="PROSITE" id="PS50893"/>
    </source>
</evidence>
<keyword evidence="4" id="KW-0479">Metal-binding</keyword>
<evidence type="ECO:0000256" key="11">
    <source>
        <dbReference type="SAM" id="Phobius"/>
    </source>
</evidence>
<dbReference type="CDD" id="cd00067">
    <property type="entry name" value="GAL4"/>
    <property type="match status" value="1"/>
</dbReference>
<dbReference type="Gene3D" id="4.10.240.10">
    <property type="entry name" value="Zn(2)-C6 fungal-type DNA-binding domain"/>
    <property type="match status" value="1"/>
</dbReference>
<dbReference type="SUPFAM" id="SSF52540">
    <property type="entry name" value="P-loop containing nucleoside triphosphate hydrolases"/>
    <property type="match status" value="1"/>
</dbReference>
<keyword evidence="9" id="KW-0539">Nucleus</keyword>
<dbReference type="Gene3D" id="3.40.50.300">
    <property type="entry name" value="P-loop containing nucleotide triphosphate hydrolases"/>
    <property type="match status" value="1"/>
</dbReference>
<dbReference type="GO" id="GO:0008270">
    <property type="term" value="F:zinc ion binding"/>
    <property type="evidence" value="ECO:0007669"/>
    <property type="project" value="InterPro"/>
</dbReference>
<evidence type="ECO:0000256" key="4">
    <source>
        <dbReference type="ARBA" id="ARBA00022723"/>
    </source>
</evidence>
<feature type="compositionally biased region" description="Polar residues" evidence="10">
    <location>
        <begin position="73"/>
        <end position="85"/>
    </location>
</feature>
<dbReference type="GO" id="GO:0000981">
    <property type="term" value="F:DNA-binding transcription factor activity, RNA polymerase II-specific"/>
    <property type="evidence" value="ECO:0007669"/>
    <property type="project" value="InterPro"/>
</dbReference>
<feature type="region of interest" description="Disordered" evidence="10">
    <location>
        <begin position="1562"/>
        <end position="1598"/>
    </location>
</feature>
<keyword evidence="7 11" id="KW-1133">Transmembrane helix</keyword>